<reference evidence="1 2" key="1">
    <citation type="submission" date="2022-01" db="EMBL/GenBank/DDBJ databases">
        <title>Whole genome-based taxonomy of the Shewanellaceae.</title>
        <authorList>
            <person name="Martin-Rodriguez A.J."/>
        </authorList>
    </citation>
    <scope>NUCLEOTIDE SEQUENCE [LARGE SCALE GENOMIC DNA]</scope>
    <source>
        <strain evidence="1 2">JCM 17801</strain>
    </source>
</reference>
<proteinExistence type="predicted"/>
<sequence length="67" mass="7713">MECRDHMDWKERPYDLSLRFGFIGGNSGRSWVVIHTNTWGANLRGKNLDADEPAYSKHAEVSLCEMI</sequence>
<name>A0ABT0KYP5_9GAMM</name>
<accession>A0ABT0KYP5</accession>
<protein>
    <submittedName>
        <fullName evidence="1">Uncharacterized protein</fullName>
    </submittedName>
</protein>
<keyword evidence="2" id="KW-1185">Reference proteome</keyword>
<dbReference type="Proteomes" id="UP001203212">
    <property type="component" value="Unassembled WGS sequence"/>
</dbReference>
<dbReference type="EMBL" id="JAKILK010000002">
    <property type="protein sequence ID" value="MCL1116593.1"/>
    <property type="molecule type" value="Genomic_DNA"/>
</dbReference>
<gene>
    <name evidence="1" type="ORF">L2689_04945</name>
</gene>
<organism evidence="1 2">
    <name type="scientific">Shewanella aestuarii</name>
    <dbReference type="NCBI Taxonomy" id="1028752"/>
    <lineage>
        <taxon>Bacteria</taxon>
        <taxon>Pseudomonadati</taxon>
        <taxon>Pseudomonadota</taxon>
        <taxon>Gammaproteobacteria</taxon>
        <taxon>Alteromonadales</taxon>
        <taxon>Shewanellaceae</taxon>
        <taxon>Shewanella</taxon>
    </lineage>
</organism>
<comment type="caution">
    <text evidence="1">The sequence shown here is derived from an EMBL/GenBank/DDBJ whole genome shotgun (WGS) entry which is preliminary data.</text>
</comment>
<evidence type="ECO:0000313" key="1">
    <source>
        <dbReference type="EMBL" id="MCL1116593.1"/>
    </source>
</evidence>
<dbReference type="RefSeq" id="WP_188840170.1">
    <property type="nucleotide sequence ID" value="NZ_BMOT01000002.1"/>
</dbReference>
<evidence type="ECO:0000313" key="2">
    <source>
        <dbReference type="Proteomes" id="UP001203212"/>
    </source>
</evidence>